<comment type="subcellular location">
    <subcellularLocation>
        <location evidence="1 7">Cell membrane</location>
        <topology evidence="1 7">Multi-pass membrane protein</topology>
    </subcellularLocation>
</comment>
<comment type="caution">
    <text evidence="9">The sequence shown here is derived from an EMBL/GenBank/DDBJ whole genome shotgun (WGS) entry which is preliminary data.</text>
</comment>
<sequence>MATINVSAATAYEARGAARARRRAPLAQRLRRHATGYLFLLGAVICFALFSWYPMIREVIMSFQKTNFAGDTTWVGFNNYRHIWADPDFWAAWRFSGLFTLFALVFGFAVPFGVAVVLNEIRHMKGYFRLLVYLPVMIPTVAAAFLWRWFYQADNGGLFNQALHALHLPTVGWLQSSPMLATLCLVLFSTWANMGSSVLIYLAALQGVPGELYEAAELDGSGILKRVWHVTIPQTRLILSLMLMLQIVNTFQVFLEPDVITRGSNSTTSVVYQIFDYAFNYNNFGNAAATGITLLLVLMVFGGIYLKLARSVEED</sequence>
<feature type="transmembrane region" description="Helical" evidence="7">
    <location>
        <begin position="130"/>
        <end position="150"/>
    </location>
</feature>
<feature type="transmembrane region" description="Helical" evidence="7">
    <location>
        <begin position="287"/>
        <end position="306"/>
    </location>
</feature>
<evidence type="ECO:0000256" key="6">
    <source>
        <dbReference type="ARBA" id="ARBA00023136"/>
    </source>
</evidence>
<dbReference type="Gene3D" id="1.10.3720.10">
    <property type="entry name" value="MetI-like"/>
    <property type="match status" value="1"/>
</dbReference>
<dbReference type="GO" id="GO:0005886">
    <property type="term" value="C:plasma membrane"/>
    <property type="evidence" value="ECO:0007669"/>
    <property type="project" value="UniProtKB-SubCell"/>
</dbReference>
<evidence type="ECO:0000256" key="1">
    <source>
        <dbReference type="ARBA" id="ARBA00004651"/>
    </source>
</evidence>
<dbReference type="EMBL" id="JAGSOG010000289">
    <property type="protein sequence ID" value="MBR7838432.1"/>
    <property type="molecule type" value="Genomic_DNA"/>
</dbReference>
<comment type="similarity">
    <text evidence="7">Belongs to the binding-protein-dependent transport system permease family.</text>
</comment>
<dbReference type="AlphaFoldDB" id="A0A941EY11"/>
<dbReference type="InterPro" id="IPR051393">
    <property type="entry name" value="ABC_transporter_permease"/>
</dbReference>
<keyword evidence="10" id="KW-1185">Reference proteome</keyword>
<protein>
    <submittedName>
        <fullName evidence="9">Sugar ABC transporter permease</fullName>
    </submittedName>
</protein>
<evidence type="ECO:0000313" key="9">
    <source>
        <dbReference type="EMBL" id="MBR7838432.1"/>
    </source>
</evidence>
<dbReference type="RefSeq" id="WP_212532889.1">
    <property type="nucleotide sequence ID" value="NZ_JAGSOG010000289.1"/>
</dbReference>
<dbReference type="PROSITE" id="PS50928">
    <property type="entry name" value="ABC_TM1"/>
    <property type="match status" value="1"/>
</dbReference>
<keyword evidence="2 7" id="KW-0813">Transport</keyword>
<dbReference type="Pfam" id="PF00528">
    <property type="entry name" value="BPD_transp_1"/>
    <property type="match status" value="1"/>
</dbReference>
<evidence type="ECO:0000256" key="2">
    <source>
        <dbReference type="ARBA" id="ARBA00022448"/>
    </source>
</evidence>
<name>A0A941EY11_9ACTN</name>
<evidence type="ECO:0000256" key="3">
    <source>
        <dbReference type="ARBA" id="ARBA00022475"/>
    </source>
</evidence>
<evidence type="ECO:0000256" key="5">
    <source>
        <dbReference type="ARBA" id="ARBA00022989"/>
    </source>
</evidence>
<evidence type="ECO:0000256" key="7">
    <source>
        <dbReference type="RuleBase" id="RU363032"/>
    </source>
</evidence>
<keyword evidence="6 7" id="KW-0472">Membrane</keyword>
<dbReference type="InterPro" id="IPR035906">
    <property type="entry name" value="MetI-like_sf"/>
</dbReference>
<dbReference type="GO" id="GO:0055085">
    <property type="term" value="P:transmembrane transport"/>
    <property type="evidence" value="ECO:0007669"/>
    <property type="project" value="InterPro"/>
</dbReference>
<proteinExistence type="inferred from homology"/>
<keyword evidence="3" id="KW-1003">Cell membrane</keyword>
<evidence type="ECO:0000259" key="8">
    <source>
        <dbReference type="PROSITE" id="PS50928"/>
    </source>
</evidence>
<dbReference type="PANTHER" id="PTHR30193:SF41">
    <property type="entry name" value="DIACETYLCHITOBIOSE UPTAKE SYSTEM PERMEASE PROTEIN NGCF"/>
    <property type="match status" value="1"/>
</dbReference>
<dbReference type="Proteomes" id="UP000675781">
    <property type="component" value="Unassembled WGS sequence"/>
</dbReference>
<evidence type="ECO:0000256" key="4">
    <source>
        <dbReference type="ARBA" id="ARBA00022692"/>
    </source>
</evidence>
<dbReference type="InterPro" id="IPR000515">
    <property type="entry name" value="MetI-like"/>
</dbReference>
<dbReference type="CDD" id="cd06261">
    <property type="entry name" value="TM_PBP2"/>
    <property type="match status" value="1"/>
</dbReference>
<gene>
    <name evidence="9" type="ORF">KDL01_34510</name>
</gene>
<keyword evidence="4 7" id="KW-0812">Transmembrane</keyword>
<reference evidence="9" key="1">
    <citation type="submission" date="2021-04" db="EMBL/GenBank/DDBJ databases">
        <title>Genome based classification of Actinospica acidithermotolerans sp. nov., an actinobacterium isolated from an Indonesian hot spring.</title>
        <authorList>
            <person name="Kusuma A.B."/>
            <person name="Putra K.E."/>
            <person name="Nafisah S."/>
            <person name="Loh J."/>
            <person name="Nouioui I."/>
            <person name="Goodfellow M."/>
        </authorList>
    </citation>
    <scope>NUCLEOTIDE SEQUENCE</scope>
    <source>
        <strain evidence="9">CSCA 57</strain>
    </source>
</reference>
<organism evidence="9 10">
    <name type="scientific">Actinospica durhamensis</name>
    <dbReference type="NCBI Taxonomy" id="1508375"/>
    <lineage>
        <taxon>Bacteria</taxon>
        <taxon>Bacillati</taxon>
        <taxon>Actinomycetota</taxon>
        <taxon>Actinomycetes</taxon>
        <taxon>Catenulisporales</taxon>
        <taxon>Actinospicaceae</taxon>
        <taxon>Actinospica</taxon>
    </lineage>
</organism>
<dbReference type="SUPFAM" id="SSF161098">
    <property type="entry name" value="MetI-like"/>
    <property type="match status" value="1"/>
</dbReference>
<feature type="transmembrane region" description="Helical" evidence="7">
    <location>
        <begin position="179"/>
        <end position="204"/>
    </location>
</feature>
<accession>A0A941EY11</accession>
<feature type="transmembrane region" description="Helical" evidence="7">
    <location>
        <begin position="37"/>
        <end position="56"/>
    </location>
</feature>
<dbReference type="PANTHER" id="PTHR30193">
    <property type="entry name" value="ABC TRANSPORTER PERMEASE PROTEIN"/>
    <property type="match status" value="1"/>
</dbReference>
<feature type="transmembrane region" description="Helical" evidence="7">
    <location>
        <begin position="95"/>
        <end position="118"/>
    </location>
</feature>
<keyword evidence="5 7" id="KW-1133">Transmembrane helix</keyword>
<feature type="domain" description="ABC transmembrane type-1" evidence="8">
    <location>
        <begin position="93"/>
        <end position="305"/>
    </location>
</feature>
<evidence type="ECO:0000313" key="10">
    <source>
        <dbReference type="Proteomes" id="UP000675781"/>
    </source>
</evidence>